<keyword evidence="2" id="KW-1185">Reference proteome</keyword>
<dbReference type="OrthoDB" id="8454620at2"/>
<sequence length="96" mass="10708">MNPQTASERTTEPPQYFIGRDSRNRWVVRDHSGRRGGFFVDRAEALRYALFENGRRPQAVMMVPGVLELDLSGRAAAPLPCAVSPVTPRLASRRVA</sequence>
<gene>
    <name evidence="1" type="ORF">RHODGE_RHODGE_03474</name>
</gene>
<dbReference type="RefSeq" id="WP_129610319.1">
    <property type="nucleotide sequence ID" value="NZ_UWOC01000165.1"/>
</dbReference>
<dbReference type="AlphaFoldDB" id="A0A3S4BXZ2"/>
<evidence type="ECO:0008006" key="3">
    <source>
        <dbReference type="Google" id="ProtNLM"/>
    </source>
</evidence>
<proteinExistence type="predicted"/>
<protein>
    <recommendedName>
        <fullName evidence="3">DUF2188 domain-containing protein</fullName>
    </recommendedName>
</protein>
<organism evidence="1 2">
    <name type="scientific">Rhodoplanes serenus</name>
    <dbReference type="NCBI Taxonomy" id="200615"/>
    <lineage>
        <taxon>Bacteria</taxon>
        <taxon>Pseudomonadati</taxon>
        <taxon>Pseudomonadota</taxon>
        <taxon>Alphaproteobacteria</taxon>
        <taxon>Hyphomicrobiales</taxon>
        <taxon>Nitrobacteraceae</taxon>
        <taxon>Rhodoplanes</taxon>
    </lineage>
</organism>
<evidence type="ECO:0000313" key="2">
    <source>
        <dbReference type="Proteomes" id="UP000289200"/>
    </source>
</evidence>
<reference evidence="2" key="1">
    <citation type="submission" date="2018-10" db="EMBL/GenBank/DDBJ databases">
        <authorList>
            <person name="Peiro R."/>
            <person name="Begona"/>
            <person name="Cbmso G."/>
            <person name="Lopez M."/>
            <person name="Gonzalez S."/>
            <person name="Sacristan E."/>
            <person name="Castillo E."/>
        </authorList>
    </citation>
    <scope>NUCLEOTIDE SEQUENCE [LARGE SCALE GENOMIC DNA]</scope>
</reference>
<name>A0A3S4BXZ2_9BRAD</name>
<accession>A0A3S4BXZ2</accession>
<evidence type="ECO:0000313" key="1">
    <source>
        <dbReference type="EMBL" id="VCU10286.1"/>
    </source>
</evidence>
<dbReference type="EMBL" id="UWOC01000165">
    <property type="protein sequence ID" value="VCU10286.1"/>
    <property type="molecule type" value="Genomic_DNA"/>
</dbReference>
<comment type="caution">
    <text evidence="1">The sequence shown here is derived from an EMBL/GenBank/DDBJ whole genome shotgun (WGS) entry which is preliminary data.</text>
</comment>
<dbReference type="Proteomes" id="UP000289200">
    <property type="component" value="Unassembled WGS sequence"/>
</dbReference>